<keyword evidence="1" id="KW-1133">Transmembrane helix</keyword>
<dbReference type="AlphaFoldDB" id="A0A0H4A4Q4"/>
<protein>
    <submittedName>
        <fullName evidence="2">Uncharacterized protein</fullName>
    </submittedName>
</protein>
<evidence type="ECO:0000256" key="1">
    <source>
        <dbReference type="SAM" id="Phobius"/>
    </source>
</evidence>
<reference evidence="2" key="1">
    <citation type="journal article" date="2015" name="MBio">
        <title>Eco-Evolutionary Dynamics of Episomes among Ecologically Cohesive Bacterial Populations.</title>
        <authorList>
            <person name="Xue H."/>
            <person name="Cordero O.X."/>
            <person name="Camas F.M."/>
            <person name="Trimble W."/>
            <person name="Meyer F."/>
            <person name="Guglielmini J."/>
            <person name="Rocha E.P."/>
            <person name="Polz M.F."/>
        </authorList>
    </citation>
    <scope>NUCLEOTIDE SEQUENCE</scope>
    <source>
        <strain evidence="2">FF_273</strain>
    </source>
</reference>
<evidence type="ECO:0000313" key="2">
    <source>
        <dbReference type="EMBL" id="AKN40866.1"/>
    </source>
</evidence>
<accession>A0A0H4A4Q4</accession>
<proteinExistence type="predicted"/>
<keyword evidence="1" id="KW-0812">Transmembrane</keyword>
<sequence length="136" mass="15385">MSSLAQITKELTLEELHELREEILSLSEALKAVPSEYDASFQQKMNRVLDITSEVEHHTRQLRNGIEQAQKASHASLNREIRDIIQQHHIDNQQMIARTISGYIPVNKGLFFASIIAATLIGGGIMGTVFYWLALR</sequence>
<keyword evidence="1" id="KW-0472">Membrane</keyword>
<name>A0A0H4A4Q4_9VIBR</name>
<dbReference type="EMBL" id="KP795710">
    <property type="protein sequence ID" value="AKN40866.1"/>
    <property type="molecule type" value="Genomic_DNA"/>
</dbReference>
<feature type="transmembrane region" description="Helical" evidence="1">
    <location>
        <begin position="110"/>
        <end position="134"/>
    </location>
</feature>
<organism evidence="2">
    <name type="scientific">Vibrio sp. FF_273</name>
    <dbReference type="NCBI Taxonomy" id="1652830"/>
    <lineage>
        <taxon>Bacteria</taxon>
        <taxon>Pseudomonadati</taxon>
        <taxon>Pseudomonadota</taxon>
        <taxon>Gammaproteobacteria</taxon>
        <taxon>Vibrionales</taxon>
        <taxon>Vibrionaceae</taxon>
        <taxon>Vibrio</taxon>
    </lineage>
</organism>